<dbReference type="EMBL" id="JAIWYP010000011">
    <property type="protein sequence ID" value="KAH3738782.1"/>
    <property type="molecule type" value="Genomic_DNA"/>
</dbReference>
<evidence type="ECO:0000313" key="2">
    <source>
        <dbReference type="Proteomes" id="UP000828390"/>
    </source>
</evidence>
<evidence type="ECO:0000313" key="1">
    <source>
        <dbReference type="EMBL" id="KAH3738782.1"/>
    </source>
</evidence>
<name>A0A9D4D4V5_DREPO</name>
<gene>
    <name evidence="1" type="ORF">DPMN_045425</name>
</gene>
<organism evidence="1 2">
    <name type="scientific">Dreissena polymorpha</name>
    <name type="common">Zebra mussel</name>
    <name type="synonym">Mytilus polymorpha</name>
    <dbReference type="NCBI Taxonomy" id="45954"/>
    <lineage>
        <taxon>Eukaryota</taxon>
        <taxon>Metazoa</taxon>
        <taxon>Spiralia</taxon>
        <taxon>Lophotrochozoa</taxon>
        <taxon>Mollusca</taxon>
        <taxon>Bivalvia</taxon>
        <taxon>Autobranchia</taxon>
        <taxon>Heteroconchia</taxon>
        <taxon>Euheterodonta</taxon>
        <taxon>Imparidentia</taxon>
        <taxon>Neoheterodontei</taxon>
        <taxon>Myida</taxon>
        <taxon>Dreissenoidea</taxon>
        <taxon>Dreissenidae</taxon>
        <taxon>Dreissena</taxon>
    </lineage>
</organism>
<dbReference type="AlphaFoldDB" id="A0A9D4D4V5"/>
<reference evidence="1" key="1">
    <citation type="journal article" date="2019" name="bioRxiv">
        <title>The Genome of the Zebra Mussel, Dreissena polymorpha: A Resource for Invasive Species Research.</title>
        <authorList>
            <person name="McCartney M.A."/>
            <person name="Auch B."/>
            <person name="Kono T."/>
            <person name="Mallez S."/>
            <person name="Zhang Y."/>
            <person name="Obille A."/>
            <person name="Becker A."/>
            <person name="Abrahante J.E."/>
            <person name="Garbe J."/>
            <person name="Badalamenti J.P."/>
            <person name="Herman A."/>
            <person name="Mangelson H."/>
            <person name="Liachko I."/>
            <person name="Sullivan S."/>
            <person name="Sone E.D."/>
            <person name="Koren S."/>
            <person name="Silverstein K.A.T."/>
            <person name="Beckman K.B."/>
            <person name="Gohl D.M."/>
        </authorList>
    </citation>
    <scope>NUCLEOTIDE SEQUENCE</scope>
    <source>
        <strain evidence="1">Duluth1</strain>
        <tissue evidence="1">Whole animal</tissue>
    </source>
</reference>
<reference evidence="1" key="2">
    <citation type="submission" date="2020-11" db="EMBL/GenBank/DDBJ databases">
        <authorList>
            <person name="McCartney M.A."/>
            <person name="Auch B."/>
            <person name="Kono T."/>
            <person name="Mallez S."/>
            <person name="Becker A."/>
            <person name="Gohl D.M."/>
            <person name="Silverstein K.A.T."/>
            <person name="Koren S."/>
            <person name="Bechman K.B."/>
            <person name="Herman A."/>
            <person name="Abrahante J.E."/>
            <person name="Garbe J."/>
        </authorList>
    </citation>
    <scope>NUCLEOTIDE SEQUENCE</scope>
    <source>
        <strain evidence="1">Duluth1</strain>
        <tissue evidence="1">Whole animal</tissue>
    </source>
</reference>
<sequence length="117" mass="13047">MDLSDDSDMILQPKYTVNIISIETLGGNNNREALQCLLRREQTKLSTVKVNLYDMLSCCYRIDDGLEKQKPITFVRPTMPLAPADLKAWKGLLSSIFQVKSDSLVVGDNVSSTDIPP</sequence>
<keyword evidence="2" id="KW-1185">Reference proteome</keyword>
<protein>
    <submittedName>
        <fullName evidence="1">Uncharacterized protein</fullName>
    </submittedName>
</protein>
<accession>A0A9D4D4V5</accession>
<proteinExistence type="predicted"/>
<comment type="caution">
    <text evidence="1">The sequence shown here is derived from an EMBL/GenBank/DDBJ whole genome shotgun (WGS) entry which is preliminary data.</text>
</comment>
<dbReference type="Proteomes" id="UP000828390">
    <property type="component" value="Unassembled WGS sequence"/>
</dbReference>